<keyword evidence="1" id="KW-0812">Transmembrane</keyword>
<dbReference type="AlphaFoldDB" id="M7N414"/>
<evidence type="ECO:0000313" key="3">
    <source>
        <dbReference type="Proteomes" id="UP000011910"/>
    </source>
</evidence>
<evidence type="ECO:0000313" key="2">
    <source>
        <dbReference type="EMBL" id="EMR01956.1"/>
    </source>
</evidence>
<organism evidence="2 3">
    <name type="scientific">Cesiribacter andamanensis AMV16</name>
    <dbReference type="NCBI Taxonomy" id="1279009"/>
    <lineage>
        <taxon>Bacteria</taxon>
        <taxon>Pseudomonadati</taxon>
        <taxon>Bacteroidota</taxon>
        <taxon>Cytophagia</taxon>
        <taxon>Cytophagales</taxon>
        <taxon>Cesiribacteraceae</taxon>
        <taxon>Cesiribacter</taxon>
    </lineage>
</organism>
<dbReference type="EMBL" id="AODQ01000080">
    <property type="protein sequence ID" value="EMR01956.1"/>
    <property type="molecule type" value="Genomic_DNA"/>
</dbReference>
<dbReference type="RefSeq" id="WP_009196278.1">
    <property type="nucleotide sequence ID" value="NZ_AODQ01000080.1"/>
</dbReference>
<evidence type="ECO:0000256" key="1">
    <source>
        <dbReference type="SAM" id="Phobius"/>
    </source>
</evidence>
<sequence>MNVKRLRLLQVVLASILLGVVVTYSLFFLSDTLFLTGGLLFSCFLLLFLLVQLRELQAEQ</sequence>
<keyword evidence="3" id="KW-1185">Reference proteome</keyword>
<feature type="transmembrane region" description="Helical" evidence="1">
    <location>
        <begin position="7"/>
        <end position="27"/>
    </location>
</feature>
<name>M7N414_9BACT</name>
<reference evidence="2 3" key="1">
    <citation type="journal article" date="2013" name="Genome Announc.">
        <title>Draft Genome Sequence of Cesiribacter andamanensis Strain AMV16T, Isolated from a Soil Sample from a Mud Volcano in the Andaman Islands, India.</title>
        <authorList>
            <person name="Shivaji S."/>
            <person name="Ara S."/>
            <person name="Begum Z."/>
            <person name="Srinivas T.N."/>
            <person name="Singh A."/>
            <person name="Kumar Pinnaka A."/>
        </authorList>
    </citation>
    <scope>NUCLEOTIDE SEQUENCE [LARGE SCALE GENOMIC DNA]</scope>
    <source>
        <strain evidence="2 3">AMV16</strain>
    </source>
</reference>
<accession>M7N414</accession>
<comment type="caution">
    <text evidence="2">The sequence shown here is derived from an EMBL/GenBank/DDBJ whole genome shotgun (WGS) entry which is preliminary data.</text>
</comment>
<keyword evidence="1" id="KW-0472">Membrane</keyword>
<dbReference type="Proteomes" id="UP000011910">
    <property type="component" value="Unassembled WGS sequence"/>
</dbReference>
<keyword evidence="1" id="KW-1133">Transmembrane helix</keyword>
<protein>
    <submittedName>
        <fullName evidence="2">Uncharacterized protein</fullName>
    </submittedName>
</protein>
<gene>
    <name evidence="2" type="ORF">ADICEAN_02891</name>
</gene>
<feature type="transmembrane region" description="Helical" evidence="1">
    <location>
        <begin position="33"/>
        <end position="51"/>
    </location>
</feature>
<dbReference type="STRING" id="1279009.ADICEAN_02891"/>
<proteinExistence type="predicted"/>